<dbReference type="PANTHER" id="PTHR19134:SF449">
    <property type="entry name" value="TYROSINE-PROTEIN PHOSPHATASE 1"/>
    <property type="match status" value="1"/>
</dbReference>
<dbReference type="Pfam" id="PF00102">
    <property type="entry name" value="Y_phosphatase"/>
    <property type="match status" value="2"/>
</dbReference>
<dbReference type="Gene3D" id="3.90.190.10">
    <property type="entry name" value="Protein tyrosine phosphatase superfamily"/>
    <property type="match status" value="2"/>
</dbReference>
<sequence length="360" mass="40199">MAVPASGRTGTVILVMYLLDELQAHGAITPVEALTTLRRGRGRLVENSEQYIFAHQVLHEILFGMDTSYQCHSFQENLTALYAQLSSDASSPLNRQYQKLQSLPKDLSFIYGKDPTCAHLNRHQDILPADSRLVMVQGEGQGTDSHYLNVIRINTVDRKDAYLAGEHPQRHTLGKMWRLVYERSVAVWVLLHSFPGNDPEFPDVACESSEMLGNMTLKVGPTQAFQNFYERQVDISVKSLGRVNNHKCLLLSLRGWPAADCLPASPEPLLAVIERMEALCSLNQPPLFTCKDGVTGCGVMAALLLAVSRTKLMQQVDIYRSVASVQQDRPQFVVNLEQYIFLHSAMAAFLTSNNQYGNFA</sequence>
<dbReference type="GO" id="GO:0004725">
    <property type="term" value="F:protein tyrosine phosphatase activity"/>
    <property type="evidence" value="ECO:0007669"/>
    <property type="project" value="InterPro"/>
</dbReference>
<evidence type="ECO:0000313" key="4">
    <source>
        <dbReference type="Proteomes" id="UP001487740"/>
    </source>
</evidence>
<dbReference type="PANTHER" id="PTHR19134">
    <property type="entry name" value="RECEPTOR-TYPE TYROSINE-PROTEIN PHOSPHATASE"/>
    <property type="match status" value="1"/>
</dbReference>
<dbReference type="InterPro" id="IPR003595">
    <property type="entry name" value="Tyr_Pase_cat"/>
</dbReference>
<comment type="caution">
    <text evidence="3">The sequence shown here is derived from an EMBL/GenBank/DDBJ whole genome shotgun (WGS) entry which is preliminary data.</text>
</comment>
<dbReference type="InterPro" id="IPR050348">
    <property type="entry name" value="Protein-Tyr_Phosphatase"/>
</dbReference>
<evidence type="ECO:0000313" key="3">
    <source>
        <dbReference type="EMBL" id="KAK8393472.1"/>
    </source>
</evidence>
<accession>A0AAW0U3V9</accession>
<protein>
    <submittedName>
        <fullName evidence="3">Uncharacterized protein</fullName>
    </submittedName>
</protein>
<dbReference type="SUPFAM" id="SSF52799">
    <property type="entry name" value="(Phosphotyrosine protein) phosphatases II"/>
    <property type="match status" value="2"/>
</dbReference>
<reference evidence="3 4" key="1">
    <citation type="submission" date="2023-03" db="EMBL/GenBank/DDBJ databases">
        <title>High-quality genome of Scylla paramamosain provides insights in environmental adaptation.</title>
        <authorList>
            <person name="Zhang L."/>
        </authorList>
    </citation>
    <scope>NUCLEOTIDE SEQUENCE [LARGE SCALE GENOMIC DNA]</scope>
    <source>
        <strain evidence="3">LZ_2023a</strain>
        <tissue evidence="3">Muscle</tissue>
    </source>
</reference>
<name>A0AAW0U3V9_SCYPA</name>
<evidence type="ECO:0000259" key="2">
    <source>
        <dbReference type="PROSITE" id="PS50056"/>
    </source>
</evidence>
<dbReference type="SMART" id="SM00194">
    <property type="entry name" value="PTPc"/>
    <property type="match status" value="1"/>
</dbReference>
<dbReference type="PROSITE" id="PS50055">
    <property type="entry name" value="TYR_PHOSPHATASE_PTP"/>
    <property type="match status" value="2"/>
</dbReference>
<feature type="domain" description="Tyrosine specific protein phosphatases" evidence="2">
    <location>
        <begin position="267"/>
        <end position="340"/>
    </location>
</feature>
<feature type="domain" description="Tyrosine-protein phosphatase" evidence="1">
    <location>
        <begin position="93"/>
        <end position="349"/>
    </location>
</feature>
<dbReference type="PROSITE" id="PS50056">
    <property type="entry name" value="TYR_PHOSPHATASE_2"/>
    <property type="match status" value="2"/>
</dbReference>
<organism evidence="3 4">
    <name type="scientific">Scylla paramamosain</name>
    <name type="common">Mud crab</name>
    <dbReference type="NCBI Taxonomy" id="85552"/>
    <lineage>
        <taxon>Eukaryota</taxon>
        <taxon>Metazoa</taxon>
        <taxon>Ecdysozoa</taxon>
        <taxon>Arthropoda</taxon>
        <taxon>Crustacea</taxon>
        <taxon>Multicrustacea</taxon>
        <taxon>Malacostraca</taxon>
        <taxon>Eumalacostraca</taxon>
        <taxon>Eucarida</taxon>
        <taxon>Decapoda</taxon>
        <taxon>Pleocyemata</taxon>
        <taxon>Brachyura</taxon>
        <taxon>Eubrachyura</taxon>
        <taxon>Portunoidea</taxon>
        <taxon>Portunidae</taxon>
        <taxon>Portuninae</taxon>
        <taxon>Scylla</taxon>
    </lineage>
</organism>
<dbReference type="InterPro" id="IPR000242">
    <property type="entry name" value="PTP_cat"/>
</dbReference>
<feature type="domain" description="Tyrosine-protein phosphatase" evidence="1">
    <location>
        <begin position="1"/>
        <end position="61"/>
    </location>
</feature>
<dbReference type="InterPro" id="IPR029021">
    <property type="entry name" value="Prot-tyrosine_phosphatase-like"/>
</dbReference>
<dbReference type="EMBL" id="JARAKH010000020">
    <property type="protein sequence ID" value="KAK8393472.1"/>
    <property type="molecule type" value="Genomic_DNA"/>
</dbReference>
<proteinExistence type="predicted"/>
<dbReference type="CDD" id="cd00047">
    <property type="entry name" value="PTPc"/>
    <property type="match status" value="1"/>
</dbReference>
<dbReference type="PRINTS" id="PR00700">
    <property type="entry name" value="PRTYPHPHTASE"/>
</dbReference>
<gene>
    <name evidence="3" type="ORF">O3P69_006652</name>
</gene>
<dbReference type="GO" id="GO:0048666">
    <property type="term" value="P:neuron development"/>
    <property type="evidence" value="ECO:0007669"/>
    <property type="project" value="UniProtKB-ARBA"/>
</dbReference>
<dbReference type="AlphaFoldDB" id="A0AAW0U3V9"/>
<dbReference type="SMART" id="SM00404">
    <property type="entry name" value="PTPc_motif"/>
    <property type="match status" value="1"/>
</dbReference>
<dbReference type="InterPro" id="IPR000387">
    <property type="entry name" value="Tyr_Pase_dom"/>
</dbReference>
<dbReference type="Proteomes" id="UP001487740">
    <property type="component" value="Unassembled WGS sequence"/>
</dbReference>
<feature type="domain" description="Tyrosine specific protein phosphatases" evidence="2">
    <location>
        <begin position="1"/>
        <end position="52"/>
    </location>
</feature>
<evidence type="ECO:0000259" key="1">
    <source>
        <dbReference type="PROSITE" id="PS50055"/>
    </source>
</evidence>
<keyword evidence="4" id="KW-1185">Reference proteome</keyword>